<dbReference type="HOGENOM" id="CLU_066045_1_1_1"/>
<proteinExistence type="predicted"/>
<dbReference type="GeneID" id="6071261"/>
<name>B0CWW0_LACBS</name>
<dbReference type="EMBL" id="DS547093">
    <property type="protein sequence ID" value="EDR13142.1"/>
    <property type="molecule type" value="Genomic_DNA"/>
</dbReference>
<gene>
    <name evidence="1" type="ORF">LACBIDRAFT_308650</name>
</gene>
<dbReference type="Proteomes" id="UP000001194">
    <property type="component" value="Unassembled WGS sequence"/>
</dbReference>
<accession>B0CWW0</accession>
<dbReference type="RefSeq" id="XP_001875640.1">
    <property type="nucleotide sequence ID" value="XM_001875605.1"/>
</dbReference>
<dbReference type="OrthoDB" id="2839137at2759"/>
<reference evidence="1 2" key="1">
    <citation type="journal article" date="2008" name="Nature">
        <title>The genome of Laccaria bicolor provides insights into mycorrhizal symbiosis.</title>
        <authorList>
            <person name="Martin F."/>
            <person name="Aerts A."/>
            <person name="Ahren D."/>
            <person name="Brun A."/>
            <person name="Danchin E.G.J."/>
            <person name="Duchaussoy F."/>
            <person name="Gibon J."/>
            <person name="Kohler A."/>
            <person name="Lindquist E."/>
            <person name="Pereda V."/>
            <person name="Salamov A."/>
            <person name="Shapiro H.J."/>
            <person name="Wuyts J."/>
            <person name="Blaudez D."/>
            <person name="Buee M."/>
            <person name="Brokstein P."/>
            <person name="Canbaeck B."/>
            <person name="Cohen D."/>
            <person name="Courty P.E."/>
            <person name="Coutinho P.M."/>
            <person name="Delaruelle C."/>
            <person name="Detter J.C."/>
            <person name="Deveau A."/>
            <person name="DiFazio S."/>
            <person name="Duplessis S."/>
            <person name="Fraissinet-Tachet L."/>
            <person name="Lucic E."/>
            <person name="Frey-Klett P."/>
            <person name="Fourrey C."/>
            <person name="Feussner I."/>
            <person name="Gay G."/>
            <person name="Grimwood J."/>
            <person name="Hoegger P.J."/>
            <person name="Jain P."/>
            <person name="Kilaru S."/>
            <person name="Labbe J."/>
            <person name="Lin Y.C."/>
            <person name="Legue V."/>
            <person name="Le Tacon F."/>
            <person name="Marmeisse R."/>
            <person name="Melayah D."/>
            <person name="Montanini B."/>
            <person name="Muratet M."/>
            <person name="Nehls U."/>
            <person name="Niculita-Hirzel H."/>
            <person name="Oudot-Le Secq M.P."/>
            <person name="Peter M."/>
            <person name="Quesneville H."/>
            <person name="Rajashekar B."/>
            <person name="Reich M."/>
            <person name="Rouhier N."/>
            <person name="Schmutz J."/>
            <person name="Yin T."/>
            <person name="Chalot M."/>
            <person name="Henrissat B."/>
            <person name="Kuees U."/>
            <person name="Lucas S."/>
            <person name="Van de Peer Y."/>
            <person name="Podila G.K."/>
            <person name="Polle A."/>
            <person name="Pukkila P.J."/>
            <person name="Richardson P.M."/>
            <person name="Rouze P."/>
            <person name="Sanders I.R."/>
            <person name="Stajich J.E."/>
            <person name="Tunlid A."/>
            <person name="Tuskan G."/>
            <person name="Grigoriev I.V."/>
        </authorList>
    </citation>
    <scope>NUCLEOTIDE SEQUENCE [LARGE SCALE GENOMIC DNA]</scope>
    <source>
        <strain evidence="2">S238N-H82 / ATCC MYA-4686</strain>
    </source>
</reference>
<sequence>MLVLNFTRTRSRRSLSLVKGLQPYSPATNSTQRYGKRPKTTTAVSGKFVSTLNHHKLLPSDFLSHLSNRSQPCVWLLNVAKDKLKDPRSKTPGILPACRWRFRYHDMNGKPTPFPPNSSGFLYYHQPQGAPLLAGEVRFRLTPNNLPESFSQGEDCLTPHGDIWKIPLLSVHGHKGHQNIYRQLQLDGFVSDALHSKLKTVAKACPCPRHSAIILHSLHQVFPVHFATWFLSLFVVGDSTYRRVFLRFPFATQVIGYNRVSPFTSKGLVRFELSKLPEHAGTRTVVMRVVKLVGDPGPYLGEDRPQEGALVLRHKPAGGKPRVLALTPEKGLKGYSHPDALPLLLENTFRGEHFKP</sequence>
<dbReference type="AlphaFoldDB" id="B0CWW0"/>
<evidence type="ECO:0000313" key="1">
    <source>
        <dbReference type="EMBL" id="EDR13142.1"/>
    </source>
</evidence>
<protein>
    <submittedName>
        <fullName evidence="1">Predicted protein</fullName>
    </submittedName>
</protein>
<organism evidence="2">
    <name type="scientific">Laccaria bicolor (strain S238N-H82 / ATCC MYA-4686)</name>
    <name type="common">Bicoloured deceiver</name>
    <name type="synonym">Laccaria laccata var. bicolor</name>
    <dbReference type="NCBI Taxonomy" id="486041"/>
    <lineage>
        <taxon>Eukaryota</taxon>
        <taxon>Fungi</taxon>
        <taxon>Dikarya</taxon>
        <taxon>Basidiomycota</taxon>
        <taxon>Agaricomycotina</taxon>
        <taxon>Agaricomycetes</taxon>
        <taxon>Agaricomycetidae</taxon>
        <taxon>Agaricales</taxon>
        <taxon>Agaricineae</taxon>
        <taxon>Hydnangiaceae</taxon>
        <taxon>Laccaria</taxon>
    </lineage>
</organism>
<dbReference type="InParanoid" id="B0CWW0"/>
<evidence type="ECO:0000313" key="2">
    <source>
        <dbReference type="Proteomes" id="UP000001194"/>
    </source>
</evidence>
<dbReference type="KEGG" id="lbc:LACBIDRAFT_308650"/>
<keyword evidence="2" id="KW-1185">Reference proteome</keyword>